<dbReference type="InterPro" id="IPR000566">
    <property type="entry name" value="Lipocln_cytosolic_FA-bd_dom"/>
</dbReference>
<dbReference type="GO" id="GO:0008289">
    <property type="term" value="F:lipid binding"/>
    <property type="evidence" value="ECO:0007669"/>
    <property type="project" value="UniProtKB-KW"/>
</dbReference>
<proteinExistence type="inferred from homology"/>
<dbReference type="VEuPathDB" id="VectorBase:SSCA008705"/>
<comment type="caution">
    <text evidence="5">The sequence shown here is derived from an EMBL/GenBank/DDBJ whole genome shotgun (WGS) entry which is preliminary data.</text>
</comment>
<accession>A0A132AJL9</accession>
<dbReference type="AlphaFoldDB" id="A0A132AJL9"/>
<reference evidence="5 6" key="1">
    <citation type="journal article" date="2015" name="Parasit. Vectors">
        <title>Draft genome of the scabies mite.</title>
        <authorList>
            <person name="Rider S.D.Jr."/>
            <person name="Morgan M.S."/>
            <person name="Arlian L.G."/>
        </authorList>
    </citation>
    <scope>NUCLEOTIDE SEQUENCE [LARGE SCALE GENOMIC DNA]</scope>
    <source>
        <strain evidence="5">Arlian Lab</strain>
    </source>
</reference>
<dbReference type="SUPFAM" id="SSF50814">
    <property type="entry name" value="Lipocalins"/>
    <property type="match status" value="1"/>
</dbReference>
<gene>
    <name evidence="5" type="ORF">QR98_0096900</name>
</gene>
<keyword evidence="3" id="KW-0813">Transport</keyword>
<dbReference type="InterPro" id="IPR031259">
    <property type="entry name" value="ILBP"/>
</dbReference>
<dbReference type="PROSITE" id="PS00214">
    <property type="entry name" value="FABP"/>
    <property type="match status" value="1"/>
</dbReference>
<keyword evidence="2" id="KW-0446">Lipid-binding</keyword>
<dbReference type="PANTHER" id="PTHR11955">
    <property type="entry name" value="FATTY ACID BINDING PROTEIN"/>
    <property type="match status" value="1"/>
</dbReference>
<dbReference type="Pfam" id="PF00061">
    <property type="entry name" value="Lipocalin"/>
    <property type="match status" value="1"/>
</dbReference>
<dbReference type="CDD" id="cd00742">
    <property type="entry name" value="FABP"/>
    <property type="match status" value="1"/>
</dbReference>
<dbReference type="OrthoDB" id="354351at2759"/>
<evidence type="ECO:0000256" key="3">
    <source>
        <dbReference type="RuleBase" id="RU003696"/>
    </source>
</evidence>
<dbReference type="Gene3D" id="2.40.128.20">
    <property type="match status" value="1"/>
</dbReference>
<dbReference type="InterPro" id="IPR012674">
    <property type="entry name" value="Calycin"/>
</dbReference>
<evidence type="ECO:0000256" key="2">
    <source>
        <dbReference type="ARBA" id="ARBA00023121"/>
    </source>
</evidence>
<organism evidence="5 6">
    <name type="scientific">Sarcoptes scabiei</name>
    <name type="common">Itch mite</name>
    <name type="synonym">Acarus scabiei</name>
    <dbReference type="NCBI Taxonomy" id="52283"/>
    <lineage>
        <taxon>Eukaryota</taxon>
        <taxon>Metazoa</taxon>
        <taxon>Ecdysozoa</taxon>
        <taxon>Arthropoda</taxon>
        <taxon>Chelicerata</taxon>
        <taxon>Arachnida</taxon>
        <taxon>Acari</taxon>
        <taxon>Acariformes</taxon>
        <taxon>Sarcoptiformes</taxon>
        <taxon>Astigmata</taxon>
        <taxon>Psoroptidia</taxon>
        <taxon>Sarcoptoidea</taxon>
        <taxon>Sarcoptidae</taxon>
        <taxon>Sarcoptinae</taxon>
        <taxon>Sarcoptes</taxon>
    </lineage>
</organism>
<feature type="domain" description="Cytosolic fatty-acid binding proteins" evidence="4">
    <location>
        <begin position="14"/>
        <end position="31"/>
    </location>
</feature>
<dbReference type="EMBL" id="JXLN01016514">
    <property type="protein sequence ID" value="KPM11123.1"/>
    <property type="molecule type" value="Genomic_DNA"/>
</dbReference>
<dbReference type="PRINTS" id="PR00178">
    <property type="entry name" value="FATTYACIDBP"/>
</dbReference>
<name>A0A132AJL9_SARSC</name>
<protein>
    <submittedName>
        <fullName evidence="5">Lipocalin-like protein 4</fullName>
    </submittedName>
</protein>
<feature type="non-terminal residue" evidence="5">
    <location>
        <position position="1"/>
    </location>
</feature>
<evidence type="ECO:0000313" key="5">
    <source>
        <dbReference type="EMBL" id="KPM11123.1"/>
    </source>
</evidence>
<sequence>MATSSDNLPDYFYGKFKLESSENFDAFLQEIGVGFVTRKMANIANPDLEISKESDGKVCIKVVTSFRTNVIRFHLNEEFDEIRMDGKTVKSKVEFEPPNKFIQYQWDDKLRMKYIREFLPDRINVVGLNIRKKSFEVFFFFFENF</sequence>
<evidence type="ECO:0000313" key="6">
    <source>
        <dbReference type="Proteomes" id="UP000616769"/>
    </source>
</evidence>
<evidence type="ECO:0000256" key="1">
    <source>
        <dbReference type="ARBA" id="ARBA00008390"/>
    </source>
</evidence>
<dbReference type="InterPro" id="IPR000463">
    <property type="entry name" value="Fatty_acid-bd"/>
</dbReference>
<dbReference type="Proteomes" id="UP000616769">
    <property type="component" value="Unassembled WGS sequence"/>
</dbReference>
<comment type="similarity">
    <text evidence="1 3">Belongs to the calycin superfamily. Fatty-acid binding protein (FABP) family.</text>
</comment>
<evidence type="ECO:0000259" key="4">
    <source>
        <dbReference type="PROSITE" id="PS00214"/>
    </source>
</evidence>